<evidence type="ECO:0000256" key="1">
    <source>
        <dbReference type="ARBA" id="ARBA00001974"/>
    </source>
</evidence>
<evidence type="ECO:0000313" key="10">
    <source>
        <dbReference type="Proteomes" id="UP001501710"/>
    </source>
</evidence>
<dbReference type="InterPro" id="IPR037069">
    <property type="entry name" value="AcylCoA_DH/ox_N_sf"/>
</dbReference>
<dbReference type="Proteomes" id="UP001501710">
    <property type="component" value="Unassembled WGS sequence"/>
</dbReference>
<sequence>MMEWDREQTELRDAAIVLGQELTHDHLKRDHAGEFPADKWKLVQDSGLLGLPFEGRRGGLDRDLLTTMYVLEGLGFGCRDSGLTFSVSTHIVSTGIPIHQFGSDALKERYLPAVCAGELIGAHAVSEPDAGSDMLAMRTRARPDGDVFVLNGTKAFVTNGPIADLIVVYAVTEPDAGPFGLSAIVVERDTPGLIVGEPLSKMGLRTSPLSEIAFDDCRVPAANVIGGVGAGYSIFDHVIQWEILCSFAVTVGEMRHRLDRTVEYAKSRRQFGRHIGAFQSVANRVVDMRIAVDTSRRALYHAAAKLSAGQDAAAEVAIAKLLTSEGNLATAVAAVQTFGGYGYMAEYGLEHDVRAALAGTIYSGTTDVQRGRIAKLMGL</sequence>
<dbReference type="SUPFAM" id="SSF47203">
    <property type="entry name" value="Acyl-CoA dehydrogenase C-terminal domain-like"/>
    <property type="match status" value="1"/>
</dbReference>
<gene>
    <name evidence="9" type="ORF">GCM10022254_32010</name>
</gene>
<dbReference type="Pfam" id="PF02771">
    <property type="entry name" value="Acyl-CoA_dh_N"/>
    <property type="match status" value="1"/>
</dbReference>
<evidence type="ECO:0000256" key="5">
    <source>
        <dbReference type="RuleBase" id="RU362125"/>
    </source>
</evidence>
<dbReference type="SUPFAM" id="SSF56645">
    <property type="entry name" value="Acyl-CoA dehydrogenase NM domain-like"/>
    <property type="match status" value="1"/>
</dbReference>
<dbReference type="Pfam" id="PF02770">
    <property type="entry name" value="Acyl-CoA_dh_M"/>
    <property type="match status" value="1"/>
</dbReference>
<dbReference type="PROSITE" id="PS00072">
    <property type="entry name" value="ACYL_COA_DH_1"/>
    <property type="match status" value="1"/>
</dbReference>
<dbReference type="InterPro" id="IPR046373">
    <property type="entry name" value="Acyl-CoA_Oxase/DH_mid-dom_sf"/>
</dbReference>
<dbReference type="PANTHER" id="PTHR43884">
    <property type="entry name" value="ACYL-COA DEHYDROGENASE"/>
    <property type="match status" value="1"/>
</dbReference>
<dbReference type="InterPro" id="IPR006091">
    <property type="entry name" value="Acyl-CoA_Oxase/DH_mid-dom"/>
</dbReference>
<feature type="domain" description="Acyl-CoA dehydrogenase/oxidase N-terminal" evidence="8">
    <location>
        <begin position="7"/>
        <end position="118"/>
    </location>
</feature>
<accession>A0ABP8C265</accession>
<dbReference type="InterPro" id="IPR036250">
    <property type="entry name" value="AcylCo_DH-like_C"/>
</dbReference>
<evidence type="ECO:0000256" key="3">
    <source>
        <dbReference type="ARBA" id="ARBA00022630"/>
    </source>
</evidence>
<comment type="similarity">
    <text evidence="2 5">Belongs to the acyl-CoA dehydrogenase family.</text>
</comment>
<dbReference type="Gene3D" id="1.20.140.10">
    <property type="entry name" value="Butyryl-CoA Dehydrogenase, subunit A, domain 3"/>
    <property type="match status" value="1"/>
</dbReference>
<name>A0ABP8C265_9ACTN</name>
<feature type="domain" description="Acyl-CoA dehydrogenase/oxidase C-terminal" evidence="6">
    <location>
        <begin position="230"/>
        <end position="375"/>
    </location>
</feature>
<comment type="cofactor">
    <cofactor evidence="1 5">
        <name>FAD</name>
        <dbReference type="ChEBI" id="CHEBI:57692"/>
    </cofactor>
</comment>
<keyword evidence="3 5" id="KW-0285">Flavoprotein</keyword>
<dbReference type="InterPro" id="IPR006089">
    <property type="entry name" value="Acyl-CoA_DH_CS"/>
</dbReference>
<dbReference type="RefSeq" id="WP_344896803.1">
    <property type="nucleotide sequence ID" value="NZ_BAABAS010000006.1"/>
</dbReference>
<evidence type="ECO:0000259" key="7">
    <source>
        <dbReference type="Pfam" id="PF02770"/>
    </source>
</evidence>
<evidence type="ECO:0000259" key="8">
    <source>
        <dbReference type="Pfam" id="PF02771"/>
    </source>
</evidence>
<proteinExistence type="inferred from homology"/>
<keyword evidence="5" id="KW-0560">Oxidoreductase</keyword>
<protein>
    <submittedName>
        <fullName evidence="9">Acyl-CoA dehydrogenase family protein</fullName>
    </submittedName>
</protein>
<reference evidence="10" key="1">
    <citation type="journal article" date="2019" name="Int. J. Syst. Evol. Microbiol.">
        <title>The Global Catalogue of Microorganisms (GCM) 10K type strain sequencing project: providing services to taxonomists for standard genome sequencing and annotation.</title>
        <authorList>
            <consortium name="The Broad Institute Genomics Platform"/>
            <consortium name="The Broad Institute Genome Sequencing Center for Infectious Disease"/>
            <person name="Wu L."/>
            <person name="Ma J."/>
        </authorList>
    </citation>
    <scope>NUCLEOTIDE SEQUENCE [LARGE SCALE GENOMIC DNA]</scope>
    <source>
        <strain evidence="10">JCM 17440</strain>
    </source>
</reference>
<feature type="domain" description="Acyl-CoA oxidase/dehydrogenase middle" evidence="7">
    <location>
        <begin position="123"/>
        <end position="217"/>
    </location>
</feature>
<dbReference type="InterPro" id="IPR013786">
    <property type="entry name" value="AcylCoA_DH/ox_N"/>
</dbReference>
<dbReference type="InterPro" id="IPR009075">
    <property type="entry name" value="AcylCo_DH/oxidase_C"/>
</dbReference>
<dbReference type="InterPro" id="IPR009100">
    <property type="entry name" value="AcylCoA_DH/oxidase_NM_dom_sf"/>
</dbReference>
<dbReference type="Gene3D" id="2.40.110.10">
    <property type="entry name" value="Butyryl-CoA Dehydrogenase, subunit A, domain 2"/>
    <property type="match status" value="1"/>
</dbReference>
<organism evidence="9 10">
    <name type="scientific">Actinomadura meridiana</name>
    <dbReference type="NCBI Taxonomy" id="559626"/>
    <lineage>
        <taxon>Bacteria</taxon>
        <taxon>Bacillati</taxon>
        <taxon>Actinomycetota</taxon>
        <taxon>Actinomycetes</taxon>
        <taxon>Streptosporangiales</taxon>
        <taxon>Thermomonosporaceae</taxon>
        <taxon>Actinomadura</taxon>
    </lineage>
</organism>
<dbReference type="PANTHER" id="PTHR43884:SF12">
    <property type="entry name" value="ISOVALERYL-COA DEHYDROGENASE, MITOCHONDRIAL-RELATED"/>
    <property type="match status" value="1"/>
</dbReference>
<keyword evidence="4 5" id="KW-0274">FAD</keyword>
<evidence type="ECO:0000256" key="4">
    <source>
        <dbReference type="ARBA" id="ARBA00022827"/>
    </source>
</evidence>
<dbReference type="EMBL" id="BAABAS010000006">
    <property type="protein sequence ID" value="GAA4232364.1"/>
    <property type="molecule type" value="Genomic_DNA"/>
</dbReference>
<evidence type="ECO:0000313" key="9">
    <source>
        <dbReference type="EMBL" id="GAA4232364.1"/>
    </source>
</evidence>
<dbReference type="Gene3D" id="1.10.540.10">
    <property type="entry name" value="Acyl-CoA dehydrogenase/oxidase, N-terminal domain"/>
    <property type="match status" value="1"/>
</dbReference>
<keyword evidence="10" id="KW-1185">Reference proteome</keyword>
<evidence type="ECO:0000259" key="6">
    <source>
        <dbReference type="Pfam" id="PF00441"/>
    </source>
</evidence>
<dbReference type="Pfam" id="PF00441">
    <property type="entry name" value="Acyl-CoA_dh_1"/>
    <property type="match status" value="1"/>
</dbReference>
<evidence type="ECO:0000256" key="2">
    <source>
        <dbReference type="ARBA" id="ARBA00009347"/>
    </source>
</evidence>
<comment type="caution">
    <text evidence="9">The sequence shown here is derived from an EMBL/GenBank/DDBJ whole genome shotgun (WGS) entry which is preliminary data.</text>
</comment>